<dbReference type="EMBL" id="JANAWD010000123">
    <property type="protein sequence ID" value="KAJ3486377.1"/>
    <property type="molecule type" value="Genomic_DNA"/>
</dbReference>
<dbReference type="AlphaFoldDB" id="A0AAD5YFV0"/>
<dbReference type="GO" id="GO:0005634">
    <property type="term" value="C:nucleus"/>
    <property type="evidence" value="ECO:0007669"/>
    <property type="project" value="TreeGrafter"/>
</dbReference>
<dbReference type="FunFam" id="3.30.2080.10:FF:000001">
    <property type="entry name" value="Alpha-1,2-mannosidase subfamily"/>
    <property type="match status" value="1"/>
</dbReference>
<evidence type="ECO:0000256" key="1">
    <source>
        <dbReference type="SAM" id="SignalP"/>
    </source>
</evidence>
<dbReference type="Gene3D" id="2.70.98.10">
    <property type="match status" value="1"/>
</dbReference>
<dbReference type="Gene3D" id="3.30.2080.10">
    <property type="entry name" value="GH92 mannosidase domain"/>
    <property type="match status" value="1"/>
</dbReference>
<dbReference type="NCBIfam" id="TIGR01180">
    <property type="entry name" value="aman2_put"/>
    <property type="match status" value="1"/>
</dbReference>
<dbReference type="InterPro" id="IPR012939">
    <property type="entry name" value="Glyco_hydro_92"/>
</dbReference>
<feature type="domain" description="Glycosyl hydrolase family 92 N-terminal" evidence="3">
    <location>
        <begin position="36"/>
        <end position="287"/>
    </location>
</feature>
<dbReference type="InterPro" id="IPR041371">
    <property type="entry name" value="GH92_N"/>
</dbReference>
<organism evidence="4 5">
    <name type="scientific">Meripilus lineatus</name>
    <dbReference type="NCBI Taxonomy" id="2056292"/>
    <lineage>
        <taxon>Eukaryota</taxon>
        <taxon>Fungi</taxon>
        <taxon>Dikarya</taxon>
        <taxon>Basidiomycota</taxon>
        <taxon>Agaricomycotina</taxon>
        <taxon>Agaricomycetes</taxon>
        <taxon>Polyporales</taxon>
        <taxon>Meripilaceae</taxon>
        <taxon>Meripilus</taxon>
    </lineage>
</organism>
<dbReference type="GO" id="GO:0005829">
    <property type="term" value="C:cytosol"/>
    <property type="evidence" value="ECO:0007669"/>
    <property type="project" value="TreeGrafter"/>
</dbReference>
<dbReference type="PANTHER" id="PTHR12143">
    <property type="entry name" value="PEPTIDE N-GLYCANASE PNGASE -RELATED"/>
    <property type="match status" value="1"/>
</dbReference>
<keyword evidence="5" id="KW-1185">Reference proteome</keyword>
<dbReference type="SUPFAM" id="SSF48208">
    <property type="entry name" value="Six-hairpin glycosidases"/>
    <property type="match status" value="1"/>
</dbReference>
<dbReference type="Gene3D" id="1.20.1050.60">
    <property type="entry name" value="alpha-1,2-mannosidase"/>
    <property type="match status" value="1"/>
</dbReference>
<evidence type="ECO:0000313" key="5">
    <source>
        <dbReference type="Proteomes" id="UP001212997"/>
    </source>
</evidence>
<dbReference type="GO" id="GO:0005975">
    <property type="term" value="P:carbohydrate metabolic process"/>
    <property type="evidence" value="ECO:0007669"/>
    <property type="project" value="InterPro"/>
</dbReference>
<reference evidence="4" key="1">
    <citation type="submission" date="2022-07" db="EMBL/GenBank/DDBJ databases">
        <title>Genome Sequence of Physisporinus lineatus.</title>
        <authorList>
            <person name="Buettner E."/>
        </authorList>
    </citation>
    <scope>NUCLEOTIDE SEQUENCE</scope>
    <source>
        <strain evidence="4">VT162</strain>
    </source>
</reference>
<protein>
    <recommendedName>
        <fullName evidence="6">Glycoside hydrolase family 92 protein</fullName>
    </recommendedName>
</protein>
<keyword evidence="1" id="KW-0732">Signal</keyword>
<evidence type="ECO:0000259" key="2">
    <source>
        <dbReference type="Pfam" id="PF07971"/>
    </source>
</evidence>
<dbReference type="GO" id="GO:0006516">
    <property type="term" value="P:glycoprotein catabolic process"/>
    <property type="evidence" value="ECO:0007669"/>
    <property type="project" value="TreeGrafter"/>
</dbReference>
<feature type="chain" id="PRO_5042125708" description="Glycoside hydrolase family 92 protein" evidence="1">
    <location>
        <begin position="19"/>
        <end position="757"/>
    </location>
</feature>
<dbReference type="Pfam" id="PF07971">
    <property type="entry name" value="Glyco_hydro_92"/>
    <property type="match status" value="1"/>
</dbReference>
<evidence type="ECO:0000313" key="4">
    <source>
        <dbReference type="EMBL" id="KAJ3486377.1"/>
    </source>
</evidence>
<dbReference type="InterPro" id="IPR005887">
    <property type="entry name" value="GH92_a_mannosidase_put"/>
</dbReference>
<gene>
    <name evidence="4" type="ORF">NLI96_g4276</name>
</gene>
<evidence type="ECO:0000259" key="3">
    <source>
        <dbReference type="Pfam" id="PF17678"/>
    </source>
</evidence>
<sequence length="757" mass="83084">MKFKIIASVLAMSRLTLARRGSPEQFATPASDAVDFVNPLIGNGPDSPDYSGGMIPSTAPPFAMTRWVAQTRQNCVSTTPYNYADDKIHGFQGTHQPAIWMGESGPVVVVPGAGAVKSVFEERGMKFSHEDEITTPSYYSASLEAIEGGTIKVEQSATSRVGHLRFTFTDTQTPYILLEASRATSLGPPNIGSPYLPIGSVTINGTARQITGHNTERQDSNIGPNPAPSFAGYFCARFSMPFASWGIASNTEGQLFEDYTTAKGMQVSAYVTFEGNITTLDVRVGVSFISEDQACSNIDHEIPDGTELEETARNTRAQWAEKLDRIQVQGGSPSDLTIFYTAIFHTLQYPYEQSENGRYYSGYDDSIHEGESYSGYSIWDTYRAAWAWQIILAPERIPGMVQSMLQDYQQVGTHADSLISEAVVKGIRGFDLDLAYEAVYKDATVPPEDDWTTSYSDRQQHVGYEVRAGLSSVYDTKGWVANDIHSESASRTLDYAYDDHAVAVLSDYLVANWNSSLAASWNSSAFFAERSKNASRSLFNSSTGFMEARTANGNWAGENEGWTEGNKWIYTFDMVQDAPGLIELKGGKKAFVEFLDSHFDGGHNDHTNEPSHHIPYLYAFAGAASKTQERVREIAKANYNASVDGLSGNEDCGQMSAWYIFSALGFYPVNPVSREYIIGTPFFDKITIDIPNASKQLVIVAANASTKPYVQSVKVNGEDLVAPVLVHDQFINGGTIEFQMSDTPQEWGSQILHGNGS</sequence>
<feature type="signal peptide" evidence="1">
    <location>
        <begin position="1"/>
        <end position="18"/>
    </location>
</feature>
<dbReference type="InterPro" id="IPR008928">
    <property type="entry name" value="6-hairpin_glycosidase_sf"/>
</dbReference>
<dbReference type="InterPro" id="IPR050883">
    <property type="entry name" value="PNGase"/>
</dbReference>
<proteinExistence type="predicted"/>
<comment type="caution">
    <text evidence="4">The sequence shown here is derived from an EMBL/GenBank/DDBJ whole genome shotgun (WGS) entry which is preliminary data.</text>
</comment>
<dbReference type="Proteomes" id="UP001212997">
    <property type="component" value="Unassembled WGS sequence"/>
</dbReference>
<dbReference type="PANTHER" id="PTHR12143:SF43">
    <property type="entry name" value="PUTATIVE-RELATED"/>
    <property type="match status" value="1"/>
</dbReference>
<accession>A0AAD5YFV0</accession>
<dbReference type="InterPro" id="IPR014718">
    <property type="entry name" value="GH-type_carb-bd"/>
</dbReference>
<dbReference type="GO" id="GO:0000224">
    <property type="term" value="F:peptide-N4-(N-acetyl-beta-glucosaminyl)asparagine amidase activity"/>
    <property type="evidence" value="ECO:0007669"/>
    <property type="project" value="TreeGrafter"/>
</dbReference>
<dbReference type="Pfam" id="PF17678">
    <property type="entry name" value="Glyco_hydro_92N"/>
    <property type="match status" value="1"/>
</dbReference>
<feature type="domain" description="Glycosyl hydrolase family 92" evidence="2">
    <location>
        <begin position="293"/>
        <end position="742"/>
    </location>
</feature>
<dbReference type="GO" id="GO:0030246">
    <property type="term" value="F:carbohydrate binding"/>
    <property type="evidence" value="ECO:0007669"/>
    <property type="project" value="InterPro"/>
</dbReference>
<dbReference type="Gene3D" id="1.20.1610.10">
    <property type="entry name" value="alpha-1,2-mannosidases domains"/>
    <property type="match status" value="1"/>
</dbReference>
<name>A0AAD5YFV0_9APHY</name>
<evidence type="ECO:0008006" key="6">
    <source>
        <dbReference type="Google" id="ProtNLM"/>
    </source>
</evidence>